<gene>
    <name evidence="2" type="ORF">E0H73_37840</name>
</gene>
<evidence type="ECO:0000313" key="3">
    <source>
        <dbReference type="Proteomes" id="UP000291144"/>
    </source>
</evidence>
<evidence type="ECO:0000256" key="1">
    <source>
        <dbReference type="SAM" id="MobiDB-lite"/>
    </source>
</evidence>
<dbReference type="EMBL" id="SJKB01000017">
    <property type="protein sequence ID" value="TCC54962.1"/>
    <property type="molecule type" value="Genomic_DNA"/>
</dbReference>
<feature type="region of interest" description="Disordered" evidence="1">
    <location>
        <begin position="36"/>
        <end position="58"/>
    </location>
</feature>
<name>A0A4V2M9D2_9ACTN</name>
<organism evidence="2 3">
    <name type="scientific">Kribbella pittospori</name>
    <dbReference type="NCBI Taxonomy" id="722689"/>
    <lineage>
        <taxon>Bacteria</taxon>
        <taxon>Bacillati</taxon>
        <taxon>Actinomycetota</taxon>
        <taxon>Actinomycetes</taxon>
        <taxon>Propionibacteriales</taxon>
        <taxon>Kribbellaceae</taxon>
        <taxon>Kribbella</taxon>
    </lineage>
</organism>
<dbReference type="RefSeq" id="WP_131364732.1">
    <property type="nucleotide sequence ID" value="NZ_SJKB01000017.1"/>
</dbReference>
<protein>
    <submittedName>
        <fullName evidence="2">Rho termination factor</fullName>
    </submittedName>
</protein>
<reference evidence="2 3" key="1">
    <citation type="submission" date="2019-02" db="EMBL/GenBank/DDBJ databases">
        <title>Kribbella capetownensis sp. nov. and Kribbella speibonae sp. nov., isolated from soil.</title>
        <authorList>
            <person name="Curtis S.M."/>
            <person name="Norton I."/>
            <person name="Everest G.J."/>
            <person name="Meyers P.R."/>
        </authorList>
    </citation>
    <scope>NUCLEOTIDE SEQUENCE [LARGE SCALE GENOMIC DNA]</scope>
    <source>
        <strain evidence="2 3">NRRL B-24813</strain>
    </source>
</reference>
<sequence>MAKESLGDKLGQQVEQIKGGVKNVAQYLTEEDTEPRIGMAGHISGPRYGKPDSKTKAASMTKEQLYADAKRMGIKGRSKMTKNELAKAVRRHR</sequence>
<dbReference type="OrthoDB" id="215254at2"/>
<comment type="caution">
    <text evidence="2">The sequence shown here is derived from an EMBL/GenBank/DDBJ whole genome shotgun (WGS) entry which is preliminary data.</text>
</comment>
<dbReference type="AlphaFoldDB" id="A0A4V2M9D2"/>
<evidence type="ECO:0000313" key="2">
    <source>
        <dbReference type="EMBL" id="TCC54962.1"/>
    </source>
</evidence>
<accession>A0A4V2M9D2</accession>
<dbReference type="Proteomes" id="UP000291144">
    <property type="component" value="Unassembled WGS sequence"/>
</dbReference>
<keyword evidence="3" id="KW-1185">Reference proteome</keyword>
<proteinExistence type="predicted"/>